<accession>A0A0C9TSN0</accession>
<evidence type="ECO:0000259" key="2">
    <source>
        <dbReference type="Pfam" id="PF20151"/>
    </source>
</evidence>
<protein>
    <recommendedName>
        <fullName evidence="2">DUF6533 domain-containing protein</fullName>
    </recommendedName>
</protein>
<gene>
    <name evidence="3" type="ORF">M422DRAFT_56240</name>
</gene>
<keyword evidence="1" id="KW-1133">Transmembrane helix</keyword>
<dbReference type="AlphaFoldDB" id="A0A0C9TSN0"/>
<evidence type="ECO:0000313" key="4">
    <source>
        <dbReference type="Proteomes" id="UP000054279"/>
    </source>
</evidence>
<keyword evidence="4" id="KW-1185">Reference proteome</keyword>
<dbReference type="InterPro" id="IPR045340">
    <property type="entry name" value="DUF6533"/>
</dbReference>
<keyword evidence="1" id="KW-0472">Membrane</keyword>
<sequence>MYLSNQRSVLDLDHEVAFFWITRWSPAKTLFLWNRYYSLILNLLMVACAHLDLLTFIPLIWCYSLLLKKSLREQIIALLFMAPPRCNSKVVLFEQPTSNVREPAVREHVQASPKKIKKPNIYSSGAYFFHGLNLGGTIQVMTTHLILQLRIWAMYGRTRKILYFLSS</sequence>
<reference evidence="3 4" key="1">
    <citation type="submission" date="2014-06" db="EMBL/GenBank/DDBJ databases">
        <title>Evolutionary Origins and Diversification of the Mycorrhizal Mutualists.</title>
        <authorList>
            <consortium name="DOE Joint Genome Institute"/>
            <consortium name="Mycorrhizal Genomics Consortium"/>
            <person name="Kohler A."/>
            <person name="Kuo A."/>
            <person name="Nagy L.G."/>
            <person name="Floudas D."/>
            <person name="Copeland A."/>
            <person name="Barry K.W."/>
            <person name="Cichocki N."/>
            <person name="Veneault-Fourrey C."/>
            <person name="LaButti K."/>
            <person name="Lindquist E.A."/>
            <person name="Lipzen A."/>
            <person name="Lundell T."/>
            <person name="Morin E."/>
            <person name="Murat C."/>
            <person name="Riley R."/>
            <person name="Ohm R."/>
            <person name="Sun H."/>
            <person name="Tunlid A."/>
            <person name="Henrissat B."/>
            <person name="Grigoriev I.V."/>
            <person name="Hibbett D.S."/>
            <person name="Martin F."/>
        </authorList>
    </citation>
    <scope>NUCLEOTIDE SEQUENCE [LARGE SCALE GENOMIC DNA]</scope>
    <source>
        <strain evidence="3 4">SS14</strain>
    </source>
</reference>
<keyword evidence="1" id="KW-0812">Transmembrane</keyword>
<feature type="domain" description="DUF6533" evidence="2">
    <location>
        <begin position="9"/>
        <end position="40"/>
    </location>
</feature>
<dbReference type="Pfam" id="PF20151">
    <property type="entry name" value="DUF6533"/>
    <property type="match status" value="1"/>
</dbReference>
<dbReference type="EMBL" id="KN837452">
    <property type="protein sequence ID" value="KIJ24854.1"/>
    <property type="molecule type" value="Genomic_DNA"/>
</dbReference>
<organism evidence="3 4">
    <name type="scientific">Sphaerobolus stellatus (strain SS14)</name>
    <dbReference type="NCBI Taxonomy" id="990650"/>
    <lineage>
        <taxon>Eukaryota</taxon>
        <taxon>Fungi</taxon>
        <taxon>Dikarya</taxon>
        <taxon>Basidiomycota</taxon>
        <taxon>Agaricomycotina</taxon>
        <taxon>Agaricomycetes</taxon>
        <taxon>Phallomycetidae</taxon>
        <taxon>Geastrales</taxon>
        <taxon>Sphaerobolaceae</taxon>
        <taxon>Sphaerobolus</taxon>
    </lineage>
</organism>
<evidence type="ECO:0000313" key="3">
    <source>
        <dbReference type="EMBL" id="KIJ24854.1"/>
    </source>
</evidence>
<dbReference type="Proteomes" id="UP000054279">
    <property type="component" value="Unassembled WGS sequence"/>
</dbReference>
<dbReference type="OrthoDB" id="3349377at2759"/>
<name>A0A0C9TSN0_SPHS4</name>
<evidence type="ECO:0000256" key="1">
    <source>
        <dbReference type="SAM" id="Phobius"/>
    </source>
</evidence>
<dbReference type="HOGENOM" id="CLU_1595614_0_0_1"/>
<proteinExistence type="predicted"/>
<feature type="transmembrane region" description="Helical" evidence="1">
    <location>
        <begin position="39"/>
        <end position="66"/>
    </location>
</feature>